<organism evidence="1 2">
    <name type="scientific">Arctium lappa</name>
    <name type="common">Greater burdock</name>
    <name type="synonym">Lappa major</name>
    <dbReference type="NCBI Taxonomy" id="4217"/>
    <lineage>
        <taxon>Eukaryota</taxon>
        <taxon>Viridiplantae</taxon>
        <taxon>Streptophyta</taxon>
        <taxon>Embryophyta</taxon>
        <taxon>Tracheophyta</taxon>
        <taxon>Spermatophyta</taxon>
        <taxon>Magnoliopsida</taxon>
        <taxon>eudicotyledons</taxon>
        <taxon>Gunneridae</taxon>
        <taxon>Pentapetalae</taxon>
        <taxon>asterids</taxon>
        <taxon>campanulids</taxon>
        <taxon>Asterales</taxon>
        <taxon>Asteraceae</taxon>
        <taxon>Carduoideae</taxon>
        <taxon>Cardueae</taxon>
        <taxon>Arctiinae</taxon>
        <taxon>Arctium</taxon>
    </lineage>
</organism>
<protein>
    <submittedName>
        <fullName evidence="1">Uncharacterized protein</fullName>
    </submittedName>
</protein>
<comment type="caution">
    <text evidence="1">The sequence shown here is derived from an EMBL/GenBank/DDBJ whole genome shotgun (WGS) entry which is preliminary data.</text>
</comment>
<proteinExistence type="predicted"/>
<dbReference type="Proteomes" id="UP001055879">
    <property type="component" value="Linkage Group LG15"/>
</dbReference>
<gene>
    <name evidence="1" type="ORF">L6452_39360</name>
</gene>
<reference evidence="1 2" key="2">
    <citation type="journal article" date="2022" name="Mol. Ecol. Resour.">
        <title>The genomes of chicory, endive, great burdock and yacon provide insights into Asteraceae paleo-polyploidization history and plant inulin production.</title>
        <authorList>
            <person name="Fan W."/>
            <person name="Wang S."/>
            <person name="Wang H."/>
            <person name="Wang A."/>
            <person name="Jiang F."/>
            <person name="Liu H."/>
            <person name="Zhao H."/>
            <person name="Xu D."/>
            <person name="Zhang Y."/>
        </authorList>
    </citation>
    <scope>NUCLEOTIDE SEQUENCE [LARGE SCALE GENOMIC DNA]</scope>
    <source>
        <strain evidence="2">cv. Niubang</strain>
    </source>
</reference>
<dbReference type="EMBL" id="CM042061">
    <property type="protein sequence ID" value="KAI3673243.1"/>
    <property type="molecule type" value="Genomic_DNA"/>
</dbReference>
<reference evidence="2" key="1">
    <citation type="journal article" date="2022" name="Mol. Ecol. Resour.">
        <title>The genomes of chicory, endive, great burdock and yacon provide insights into Asteraceae palaeo-polyploidization history and plant inulin production.</title>
        <authorList>
            <person name="Fan W."/>
            <person name="Wang S."/>
            <person name="Wang H."/>
            <person name="Wang A."/>
            <person name="Jiang F."/>
            <person name="Liu H."/>
            <person name="Zhao H."/>
            <person name="Xu D."/>
            <person name="Zhang Y."/>
        </authorList>
    </citation>
    <scope>NUCLEOTIDE SEQUENCE [LARGE SCALE GENOMIC DNA]</scope>
    <source>
        <strain evidence="2">cv. Niubang</strain>
    </source>
</reference>
<keyword evidence="2" id="KW-1185">Reference proteome</keyword>
<name>A0ACB8XS40_ARCLA</name>
<sequence length="238" mass="26225">MKRKREPNLLDTLAEAAELRASEDTPPISPVLQSQGLLHHSPVQSREGPPSPREDQVCPQASVGVKLTETLDEAMKAIDEILGINKDTPAPSIRMIEVEPPLKPFGSTTPSFDLKRITKPRTRLGPSLRQNVTIALADLDQILGLNIPPQPKVPVNDPISTPNTDCDHSVVTPEPNNPEKSTVREENMQEGIDKETNIHDEGTIDSQPSETQDDTPPSQEKHKSPISYNFDKFGMIEL</sequence>
<evidence type="ECO:0000313" key="2">
    <source>
        <dbReference type="Proteomes" id="UP001055879"/>
    </source>
</evidence>
<accession>A0ACB8XS40</accession>
<evidence type="ECO:0000313" key="1">
    <source>
        <dbReference type="EMBL" id="KAI3673243.1"/>
    </source>
</evidence>